<keyword evidence="1" id="KW-0472">Membrane</keyword>
<comment type="caution">
    <text evidence="3">The sequence shown here is derived from an EMBL/GenBank/DDBJ whole genome shotgun (WGS) entry which is preliminary data.</text>
</comment>
<feature type="transmembrane region" description="Helical" evidence="1">
    <location>
        <begin position="718"/>
        <end position="741"/>
    </location>
</feature>
<dbReference type="InterPro" id="IPR024983">
    <property type="entry name" value="CHAT_dom"/>
</dbReference>
<name>A0ABV0KQ06_9CYAN</name>
<evidence type="ECO:0000313" key="3">
    <source>
        <dbReference type="EMBL" id="MEP1061332.1"/>
    </source>
</evidence>
<gene>
    <name evidence="3" type="ORF">NDI38_23150</name>
</gene>
<feature type="transmembrane region" description="Helical" evidence="1">
    <location>
        <begin position="748"/>
        <end position="768"/>
    </location>
</feature>
<feature type="domain" description="CHASE2" evidence="2">
    <location>
        <begin position="425"/>
        <end position="738"/>
    </location>
</feature>
<keyword evidence="1" id="KW-0812">Transmembrane</keyword>
<dbReference type="Pfam" id="PF12770">
    <property type="entry name" value="CHAT"/>
    <property type="match status" value="1"/>
</dbReference>
<keyword evidence="4" id="KW-1185">Reference proteome</keyword>
<dbReference type="Pfam" id="PF05226">
    <property type="entry name" value="CHASE2"/>
    <property type="match status" value="1"/>
</dbReference>
<evidence type="ECO:0000259" key="2">
    <source>
        <dbReference type="SMART" id="SM01080"/>
    </source>
</evidence>
<reference evidence="3 4" key="1">
    <citation type="submission" date="2022-04" db="EMBL/GenBank/DDBJ databases">
        <title>Positive selection, recombination, and allopatry shape intraspecific diversity of widespread and dominant cyanobacteria.</title>
        <authorList>
            <person name="Wei J."/>
            <person name="Shu W."/>
            <person name="Hu C."/>
        </authorList>
    </citation>
    <scope>NUCLEOTIDE SEQUENCE [LARGE SCALE GENOMIC DNA]</scope>
    <source>
        <strain evidence="3 4">AS-A4</strain>
    </source>
</reference>
<evidence type="ECO:0000313" key="4">
    <source>
        <dbReference type="Proteomes" id="UP001476950"/>
    </source>
</evidence>
<organism evidence="3 4">
    <name type="scientific">Stenomitos frigidus AS-A4</name>
    <dbReference type="NCBI Taxonomy" id="2933935"/>
    <lineage>
        <taxon>Bacteria</taxon>
        <taxon>Bacillati</taxon>
        <taxon>Cyanobacteriota</taxon>
        <taxon>Cyanophyceae</taxon>
        <taxon>Leptolyngbyales</taxon>
        <taxon>Leptolyngbyaceae</taxon>
        <taxon>Stenomitos</taxon>
    </lineage>
</organism>
<proteinExistence type="predicted"/>
<sequence length="800" mass="89918">MSQLVVLNLGRGDWSEGWTIVTAQLWLADRSMPMQMMGSLPPAPEFGALYLRWQQLYEALYAHRHWRRSRSSQEAEIEDDDLEAFEIEDDDTFITDVSEAEFERLCQELRQGLNHWLNADGFRTLDRLLRTHLLPDDEIRVIITAENPLVLRLPWHLWQFFGDYPKAEPALSLPDYTRSIKAQSTTHNQVRILAVLGSSQGIDVAHDRQLLEQLTDTELTLLVEPDLAMLNHHLWSKNWDILFFAGHSSSRGAGKIQINATQQLTIEQLKFALKKAIERGLQLAIFNSCDGLQLAWNLADLQIPQVMVMREPVPDRVAQEFLKQFLQAFSGGQSFYLAMREAREKLHALESNFPCATWLPVICQNPAELPPRWSDWLSQTVKIQPTATHQSTFKPQALKFKLSRVLLSSLVAAGCVLGLRSLGVLQPVELWAYDRLLQLRPHETPDTRLLLVTIDEADIQAQDATQRRSSLSDQALNQLLKKLEHDQARVIGIDIYRDFSASAQYPSLLAQLRRNKRLVAICKSRDAKFDPTGIAAPPEVPESRVGFSDFLEDNDGVLRRQLLFQTPDPASPCVAPYAFNTRLAFRYLEAKGVSPEFTPQGNLKLGKTIFHRLQKRMGGYQGIDVGGNQVLLNYRSLPSWRDIAPQVSLTQVLQGKIRREAIKDRLVLVGVTANSSSDVWSTPDGSGTADRMPGVIIQAHMTSQLISAVLDGRSLLGVWHWATESLWVGLWAIVGSICVSLRLSLLQRVAVCIAVIGALTTSCLFLLIQGLWVPLVPAGAAVLSTVGILSYINRKIDHTR</sequence>
<dbReference type="Proteomes" id="UP001476950">
    <property type="component" value="Unassembled WGS sequence"/>
</dbReference>
<dbReference type="RefSeq" id="WP_190449690.1">
    <property type="nucleotide sequence ID" value="NZ_JAMPLM010000032.1"/>
</dbReference>
<keyword evidence="1" id="KW-1133">Transmembrane helix</keyword>
<evidence type="ECO:0000256" key="1">
    <source>
        <dbReference type="SAM" id="Phobius"/>
    </source>
</evidence>
<dbReference type="SMART" id="SM01080">
    <property type="entry name" value="CHASE2"/>
    <property type="match status" value="1"/>
</dbReference>
<dbReference type="InterPro" id="IPR007890">
    <property type="entry name" value="CHASE2"/>
</dbReference>
<feature type="transmembrane region" description="Helical" evidence="1">
    <location>
        <begin position="774"/>
        <end position="792"/>
    </location>
</feature>
<protein>
    <submittedName>
        <fullName evidence="3">CHASE2 domain-containing protein</fullName>
    </submittedName>
</protein>
<accession>A0ABV0KQ06</accession>
<dbReference type="EMBL" id="JAMPLM010000032">
    <property type="protein sequence ID" value="MEP1061332.1"/>
    <property type="molecule type" value="Genomic_DNA"/>
</dbReference>